<evidence type="ECO:0000313" key="1">
    <source>
        <dbReference type="EMBL" id="CAK5082546.1"/>
    </source>
</evidence>
<keyword evidence="2" id="KW-1185">Reference proteome</keyword>
<reference evidence="1" key="1">
    <citation type="submission" date="2023-11" db="EMBL/GenBank/DDBJ databases">
        <authorList>
            <person name="Poullet M."/>
        </authorList>
    </citation>
    <scope>NUCLEOTIDE SEQUENCE</scope>
    <source>
        <strain evidence="1">E1834</strain>
    </source>
</reference>
<dbReference type="Proteomes" id="UP001497535">
    <property type="component" value="Unassembled WGS sequence"/>
</dbReference>
<proteinExistence type="predicted"/>
<sequence>MDRKINFFLLKNNFYIFSLFTFFSFCPRHLTNEFFLYKILFLCPSTFCLFFKVKKGGNFL</sequence>
<gene>
    <name evidence="1" type="ORF">MENTE1834_LOCUS29837</name>
</gene>
<name>A0ACB0ZWC0_MELEN</name>
<organism evidence="1 2">
    <name type="scientific">Meloidogyne enterolobii</name>
    <name type="common">Root-knot nematode worm</name>
    <name type="synonym">Meloidogyne mayaguensis</name>
    <dbReference type="NCBI Taxonomy" id="390850"/>
    <lineage>
        <taxon>Eukaryota</taxon>
        <taxon>Metazoa</taxon>
        <taxon>Ecdysozoa</taxon>
        <taxon>Nematoda</taxon>
        <taxon>Chromadorea</taxon>
        <taxon>Rhabditida</taxon>
        <taxon>Tylenchina</taxon>
        <taxon>Tylenchomorpha</taxon>
        <taxon>Tylenchoidea</taxon>
        <taxon>Meloidogynidae</taxon>
        <taxon>Meloidogyninae</taxon>
        <taxon>Meloidogyne</taxon>
    </lineage>
</organism>
<evidence type="ECO:0000313" key="2">
    <source>
        <dbReference type="Proteomes" id="UP001497535"/>
    </source>
</evidence>
<dbReference type="EMBL" id="CAVMJV010000047">
    <property type="protein sequence ID" value="CAK5082546.1"/>
    <property type="molecule type" value="Genomic_DNA"/>
</dbReference>
<accession>A0ACB0ZWC0</accession>
<comment type="caution">
    <text evidence="1">The sequence shown here is derived from an EMBL/GenBank/DDBJ whole genome shotgun (WGS) entry which is preliminary data.</text>
</comment>
<protein>
    <submittedName>
        <fullName evidence="1">Uncharacterized protein</fullName>
    </submittedName>
</protein>